<reference evidence="1 2" key="1">
    <citation type="submission" date="2023-08" db="EMBL/GenBank/DDBJ databases">
        <authorList>
            <person name="Sharma P."/>
            <person name="Verma V."/>
            <person name="Mohan M.K."/>
            <person name="Dubey A.K."/>
        </authorList>
    </citation>
    <scope>NUCLEOTIDE SEQUENCE [LARGE SCALE GENOMIC DNA]</scope>
    <source>
        <strain evidence="1 2">ADP4</strain>
    </source>
</reference>
<dbReference type="Proteomes" id="UP001348265">
    <property type="component" value="Unassembled WGS sequence"/>
</dbReference>
<evidence type="ECO:0000313" key="1">
    <source>
        <dbReference type="EMBL" id="MEF3113830.1"/>
    </source>
</evidence>
<protein>
    <submittedName>
        <fullName evidence="1">Uncharacterized protein</fullName>
    </submittedName>
</protein>
<name>A0ABU7WQN9_9ACTN</name>
<organism evidence="1 2">
    <name type="scientific">Streptomyces chrestomyceticus</name>
    <dbReference type="NCBI Taxonomy" id="68185"/>
    <lineage>
        <taxon>Bacteria</taxon>
        <taxon>Bacillati</taxon>
        <taxon>Actinomycetota</taxon>
        <taxon>Actinomycetes</taxon>
        <taxon>Kitasatosporales</taxon>
        <taxon>Streptomycetaceae</taxon>
        <taxon>Streptomyces</taxon>
    </lineage>
</organism>
<evidence type="ECO:0000313" key="2">
    <source>
        <dbReference type="Proteomes" id="UP001348265"/>
    </source>
</evidence>
<proteinExistence type="predicted"/>
<accession>A0ABU7WQN9</accession>
<dbReference type="EMBL" id="JAVFKM010000004">
    <property type="protein sequence ID" value="MEF3113830.1"/>
    <property type="molecule type" value="Genomic_DNA"/>
</dbReference>
<keyword evidence="2" id="KW-1185">Reference proteome</keyword>
<dbReference type="RefSeq" id="WP_331786415.1">
    <property type="nucleotide sequence ID" value="NZ_JAVFKM010000004.1"/>
</dbReference>
<comment type="caution">
    <text evidence="1">The sequence shown here is derived from an EMBL/GenBank/DDBJ whole genome shotgun (WGS) entry which is preliminary data.</text>
</comment>
<gene>
    <name evidence="1" type="ORF">RB636_11585</name>
</gene>
<sequence>MDNWLAHEESAFINFRCYLPDPKEHGFRWVNIKQLRFSAESVDDRGLLTALIGHEQFRDDYAGGGVLPEGPRQVRIGCG</sequence>